<organism evidence="1">
    <name type="scientific">Amphimedon queenslandica</name>
    <name type="common">Sponge</name>
    <dbReference type="NCBI Taxonomy" id="400682"/>
    <lineage>
        <taxon>Eukaryota</taxon>
        <taxon>Metazoa</taxon>
        <taxon>Porifera</taxon>
        <taxon>Demospongiae</taxon>
        <taxon>Heteroscleromorpha</taxon>
        <taxon>Haplosclerida</taxon>
        <taxon>Niphatidae</taxon>
        <taxon>Amphimedon</taxon>
    </lineage>
</organism>
<dbReference type="KEGG" id="aqu:105312875"/>
<dbReference type="Gene3D" id="3.30.420.40">
    <property type="match status" value="2"/>
</dbReference>
<reference evidence="1" key="2">
    <citation type="submission" date="2017-05" db="UniProtKB">
        <authorList>
            <consortium name="EnsemblMetazoa"/>
        </authorList>
    </citation>
    <scope>IDENTIFICATION</scope>
</reference>
<accession>A0A1X7UT03</accession>
<dbReference type="EnsemblMetazoa" id="Aqu2.1.30913_001">
    <property type="protein sequence ID" value="Aqu2.1.30913_001"/>
    <property type="gene ID" value="Aqu2.1.30913"/>
</dbReference>
<dbReference type="PANTHER" id="PTHR14187:SF5">
    <property type="entry name" value="HEAT SHOCK 70 KDA PROTEIN 12A"/>
    <property type="match status" value="1"/>
</dbReference>
<dbReference type="InterPro" id="IPR043129">
    <property type="entry name" value="ATPase_NBD"/>
</dbReference>
<proteinExistence type="predicted"/>
<reference evidence="2" key="1">
    <citation type="journal article" date="2010" name="Nature">
        <title>The Amphimedon queenslandica genome and the evolution of animal complexity.</title>
        <authorList>
            <person name="Srivastava M."/>
            <person name="Simakov O."/>
            <person name="Chapman J."/>
            <person name="Fahey B."/>
            <person name="Gauthier M.E."/>
            <person name="Mitros T."/>
            <person name="Richards G.S."/>
            <person name="Conaco C."/>
            <person name="Dacre M."/>
            <person name="Hellsten U."/>
            <person name="Larroux C."/>
            <person name="Putnam N.H."/>
            <person name="Stanke M."/>
            <person name="Adamska M."/>
            <person name="Darling A."/>
            <person name="Degnan S.M."/>
            <person name="Oakley T.H."/>
            <person name="Plachetzki D.C."/>
            <person name="Zhai Y."/>
            <person name="Adamski M."/>
            <person name="Calcino A."/>
            <person name="Cummins S.F."/>
            <person name="Goodstein D.M."/>
            <person name="Harris C."/>
            <person name="Jackson D.J."/>
            <person name="Leys S.P."/>
            <person name="Shu S."/>
            <person name="Woodcroft B.J."/>
            <person name="Vervoort M."/>
            <person name="Kosik K.S."/>
            <person name="Manning G."/>
            <person name="Degnan B.M."/>
            <person name="Rokhsar D.S."/>
        </authorList>
    </citation>
    <scope>NUCLEOTIDE SEQUENCE [LARGE SCALE GENOMIC DNA]</scope>
</reference>
<keyword evidence="2" id="KW-1185">Reference proteome</keyword>
<name>A0A1X7UT03_AMPQE</name>
<dbReference type="InParanoid" id="A0A1X7UT03"/>
<dbReference type="PANTHER" id="PTHR14187">
    <property type="entry name" value="ALPHA KINASE/ELONGATION FACTOR 2 KINASE"/>
    <property type="match status" value="1"/>
</dbReference>
<dbReference type="eggNOG" id="KOG0101">
    <property type="taxonomic scope" value="Eukaryota"/>
</dbReference>
<dbReference type="AlphaFoldDB" id="A0A1X7UT03"/>
<dbReference type="STRING" id="400682.A0A1X7UT03"/>
<dbReference type="EnsemblMetazoa" id="XM_011405854.2">
    <property type="protein sequence ID" value="XP_011404156.1"/>
    <property type="gene ID" value="LOC105312875"/>
</dbReference>
<dbReference type="OMA" id="AVIYRHW"/>
<sequence length="628" mass="70492">MAFVNAKYIAAIDFGTSNVSLAYYIEEEGPDCTLLSISENEKRSPTALLLENKGSPEFPKYEVVDIGSAAQDIYKDLTNDEYRSYVYFECFKMELRPQNKEISKQMKVSSIDGANFYLIEVIAFVLAKLKLKFDDELEVSDCTIKEGAETRPLKATDFSWVITVPAIWHENGKQIMRESAYRAGLLSSEVPPIDTFTPITCDLKEVEMSDCAHKLMLALEPECAALCCQQLKSSDVASYCKPTGDVTSFSYMVVDIGGGTVDVAIHTLHSNKVDSILPPTGNVWGGMKVNHEYSRMLQSIVCDPQFQRFCTTVSHHETSHKVLANMHISLTFEEKKKSFCKFHNSSLSEKKINIRLPNEMIDFYGADSIKKQLKVQYNDKIHLDGNVLVIKHPITEELFAPSVDGISDCITSALKDSQETVDKIYLVGGYGGTSYIFQKIKEKVGIPIIVPKEFTLAVVKGAILFRKSLSLNIIKSRISSASYGVEAIVKYDPKQHDKSRKIYDLSRDTTITPNVFYTLIKRNQIVLCNEVMELQSFATPFDTTKDIILVDIYKTYRDDVVYTKDVKRNPNPGVSMIGCIKLKIPHSQIPLKDRTISLFLKIGGTELNVKGVYDPTGEEVKASINFLL</sequence>
<evidence type="ECO:0000313" key="2">
    <source>
        <dbReference type="Proteomes" id="UP000007879"/>
    </source>
</evidence>
<dbReference type="SUPFAM" id="SSF53067">
    <property type="entry name" value="Actin-like ATPase domain"/>
    <property type="match status" value="2"/>
</dbReference>
<dbReference type="OrthoDB" id="2963168at2759"/>
<evidence type="ECO:0000313" key="1">
    <source>
        <dbReference type="EnsemblMetazoa" id="Aqu2.1.30913_001"/>
    </source>
</evidence>
<dbReference type="Proteomes" id="UP000007879">
    <property type="component" value="Unassembled WGS sequence"/>
</dbReference>
<gene>
    <name evidence="1" type="primary">105312875</name>
</gene>
<protein>
    <submittedName>
        <fullName evidence="1">Uncharacterized protein</fullName>
    </submittedName>
</protein>